<organism evidence="1">
    <name type="scientific">Tanacetum cinerariifolium</name>
    <name type="common">Dalmatian daisy</name>
    <name type="synonym">Chrysanthemum cinerariifolium</name>
    <dbReference type="NCBI Taxonomy" id="118510"/>
    <lineage>
        <taxon>Eukaryota</taxon>
        <taxon>Viridiplantae</taxon>
        <taxon>Streptophyta</taxon>
        <taxon>Embryophyta</taxon>
        <taxon>Tracheophyta</taxon>
        <taxon>Spermatophyta</taxon>
        <taxon>Magnoliopsida</taxon>
        <taxon>eudicotyledons</taxon>
        <taxon>Gunneridae</taxon>
        <taxon>Pentapetalae</taxon>
        <taxon>asterids</taxon>
        <taxon>campanulids</taxon>
        <taxon>Asterales</taxon>
        <taxon>Asteraceae</taxon>
        <taxon>Asteroideae</taxon>
        <taxon>Anthemideae</taxon>
        <taxon>Anthemidinae</taxon>
        <taxon>Tanacetum</taxon>
    </lineage>
</organism>
<gene>
    <name evidence="1" type="ORF">Tci_923454</name>
</gene>
<comment type="caution">
    <text evidence="1">The sequence shown here is derived from an EMBL/GenBank/DDBJ whole genome shotgun (WGS) entry which is preliminary data.</text>
</comment>
<evidence type="ECO:0000313" key="1">
    <source>
        <dbReference type="EMBL" id="GFD51485.1"/>
    </source>
</evidence>
<dbReference type="EMBL" id="BKCJ011770924">
    <property type="protein sequence ID" value="GFD51485.1"/>
    <property type="molecule type" value="Genomic_DNA"/>
</dbReference>
<accession>A0A699WV62</accession>
<reference evidence="1" key="1">
    <citation type="journal article" date="2019" name="Sci. Rep.">
        <title>Draft genome of Tanacetum cinerariifolium, the natural source of mosquito coil.</title>
        <authorList>
            <person name="Yamashiro T."/>
            <person name="Shiraishi A."/>
            <person name="Satake H."/>
            <person name="Nakayama K."/>
        </authorList>
    </citation>
    <scope>NUCLEOTIDE SEQUENCE</scope>
</reference>
<proteinExistence type="predicted"/>
<feature type="non-terminal residue" evidence="1">
    <location>
        <position position="1"/>
    </location>
</feature>
<name>A0A699WV62_TANCI</name>
<protein>
    <submittedName>
        <fullName evidence="1">Uncharacterized protein</fullName>
    </submittedName>
</protein>
<sequence length="105" mass="10809">TVAGLVGDGAGGGRGLPDPVCPGITAVRKAVPGRNPLQRHFGVGAVSGCIGRRFRTDDRHQATGLCRWQPALRDRLSGGHGRCGAGLHCADEARSTSTQGVLTEP</sequence>
<dbReference type="AlphaFoldDB" id="A0A699WV62"/>